<evidence type="ECO:0008006" key="3">
    <source>
        <dbReference type="Google" id="ProtNLM"/>
    </source>
</evidence>
<reference evidence="1" key="1">
    <citation type="submission" date="2023-08" db="EMBL/GenBank/DDBJ databases">
        <authorList>
            <person name="Alioto T."/>
            <person name="Alioto T."/>
            <person name="Gomez Garrido J."/>
        </authorList>
    </citation>
    <scope>NUCLEOTIDE SEQUENCE</scope>
</reference>
<evidence type="ECO:0000313" key="2">
    <source>
        <dbReference type="Proteomes" id="UP001162480"/>
    </source>
</evidence>
<dbReference type="Gene3D" id="2.20.25.240">
    <property type="match status" value="1"/>
</dbReference>
<protein>
    <recommendedName>
        <fullName evidence="3">FLYWCH-type domain-containing protein</fullName>
    </recommendedName>
</protein>
<accession>A0AA36F5Y6</accession>
<dbReference type="AlphaFoldDB" id="A0AA36F5Y6"/>
<dbReference type="Proteomes" id="UP001162480">
    <property type="component" value="Chromosome 7"/>
</dbReference>
<organism evidence="1 2">
    <name type="scientific">Octopus vulgaris</name>
    <name type="common">Common octopus</name>
    <dbReference type="NCBI Taxonomy" id="6645"/>
    <lineage>
        <taxon>Eukaryota</taxon>
        <taxon>Metazoa</taxon>
        <taxon>Spiralia</taxon>
        <taxon>Lophotrochozoa</taxon>
        <taxon>Mollusca</taxon>
        <taxon>Cephalopoda</taxon>
        <taxon>Coleoidea</taxon>
        <taxon>Octopodiformes</taxon>
        <taxon>Octopoda</taxon>
        <taxon>Incirrata</taxon>
        <taxon>Octopodidae</taxon>
        <taxon>Octopus</taxon>
    </lineage>
</organism>
<evidence type="ECO:0000313" key="1">
    <source>
        <dbReference type="EMBL" id="CAI9725599.1"/>
    </source>
</evidence>
<sequence>MNYIYEVQKQNAKGSKTYWECEIKPCKAQVHTITHDEDYNRIKHIGEHHHSLCALKSKVRNLKVNLKAQATASQESSHSLIATACEKLDENEMAHMPSTVTSTSLTKQLHLHMHTVKTNSLEDEAEQPE</sequence>
<proteinExistence type="predicted"/>
<gene>
    <name evidence="1" type="ORF">OCTVUL_1B001134</name>
</gene>
<keyword evidence="2" id="KW-1185">Reference proteome</keyword>
<dbReference type="EMBL" id="OX597820">
    <property type="protein sequence ID" value="CAI9725599.1"/>
    <property type="molecule type" value="Genomic_DNA"/>
</dbReference>
<name>A0AA36F5Y6_OCTVU</name>